<dbReference type="RefSeq" id="WP_416045204.1">
    <property type="nucleotide sequence ID" value="NZ_OCNJ01000003.1"/>
</dbReference>
<dbReference type="AlphaFoldDB" id="A0A286GCV3"/>
<organism evidence="1 2">
    <name type="scientific">Caenispirillum bisanense</name>
    <dbReference type="NCBI Taxonomy" id="414052"/>
    <lineage>
        <taxon>Bacteria</taxon>
        <taxon>Pseudomonadati</taxon>
        <taxon>Pseudomonadota</taxon>
        <taxon>Alphaproteobacteria</taxon>
        <taxon>Rhodospirillales</taxon>
        <taxon>Novispirillaceae</taxon>
        <taxon>Caenispirillum</taxon>
    </lineage>
</organism>
<dbReference type="Proteomes" id="UP000219621">
    <property type="component" value="Unassembled WGS sequence"/>
</dbReference>
<gene>
    <name evidence="1" type="ORF">SAMN05421508_10333</name>
</gene>
<protein>
    <submittedName>
        <fullName evidence="1">Uncharacterized protein</fullName>
    </submittedName>
</protein>
<keyword evidence="2" id="KW-1185">Reference proteome</keyword>
<evidence type="ECO:0000313" key="1">
    <source>
        <dbReference type="EMBL" id="SOD93330.1"/>
    </source>
</evidence>
<proteinExistence type="predicted"/>
<dbReference type="EMBL" id="OCNJ01000003">
    <property type="protein sequence ID" value="SOD93330.1"/>
    <property type="molecule type" value="Genomic_DNA"/>
</dbReference>
<accession>A0A286GCV3</accession>
<sequence length="51" mass="5890">MDFDPHEQQEFDALIAAWLPKPDFYPFVLSPTVLGKLRFVHGLIHPEGNVR</sequence>
<name>A0A286GCV3_9PROT</name>
<reference evidence="1 2" key="1">
    <citation type="submission" date="2017-09" db="EMBL/GenBank/DDBJ databases">
        <authorList>
            <person name="Ehlers B."/>
            <person name="Leendertz F.H."/>
        </authorList>
    </citation>
    <scope>NUCLEOTIDE SEQUENCE [LARGE SCALE GENOMIC DNA]</scope>
    <source>
        <strain evidence="1 2">USBA 140</strain>
    </source>
</reference>
<evidence type="ECO:0000313" key="2">
    <source>
        <dbReference type="Proteomes" id="UP000219621"/>
    </source>
</evidence>